<evidence type="ECO:0000256" key="5">
    <source>
        <dbReference type="SAM" id="Phobius"/>
    </source>
</evidence>
<organism evidence="6 8">
    <name type="scientific">Pyrococcus abyssi (strain GE5 / Orsay)</name>
    <dbReference type="NCBI Taxonomy" id="272844"/>
    <lineage>
        <taxon>Archaea</taxon>
        <taxon>Methanobacteriati</taxon>
        <taxon>Methanobacteriota</taxon>
        <taxon>Thermococci</taxon>
        <taxon>Thermococcales</taxon>
        <taxon>Thermococcaceae</taxon>
        <taxon>Pyrococcus</taxon>
    </lineage>
</organism>
<dbReference type="InterPro" id="IPR019533">
    <property type="entry name" value="Peptidase_S26"/>
</dbReference>
<comment type="subcellular location">
    <subcellularLocation>
        <location evidence="1">Membrane</location>
    </subcellularLocation>
</comment>
<evidence type="ECO:0000256" key="4">
    <source>
        <dbReference type="ARBA" id="ARBA00023136"/>
    </source>
</evidence>
<dbReference type="STRING" id="272844.PAB0966"/>
<dbReference type="KEGG" id="pab:PAB0966"/>
<evidence type="ECO:0000313" key="9">
    <source>
        <dbReference type="Proteomes" id="UP000009139"/>
    </source>
</evidence>
<dbReference type="NCBIfam" id="TIGR02228">
    <property type="entry name" value="sigpep_I_arch"/>
    <property type="match status" value="1"/>
</dbReference>
<dbReference type="eggNOG" id="arCOG01739">
    <property type="taxonomic scope" value="Archaea"/>
</dbReference>
<name>Q9UYQ4_PYRAB</name>
<dbReference type="Proteomes" id="UP000000810">
    <property type="component" value="Chromosome"/>
</dbReference>
<evidence type="ECO:0000256" key="3">
    <source>
        <dbReference type="ARBA" id="ARBA00022989"/>
    </source>
</evidence>
<dbReference type="GO" id="GO:0016020">
    <property type="term" value="C:membrane"/>
    <property type="evidence" value="ECO:0007669"/>
    <property type="project" value="UniProtKB-SubCell"/>
</dbReference>
<keyword evidence="2 5" id="KW-0812">Transmembrane</keyword>
<dbReference type="InterPro" id="IPR001733">
    <property type="entry name" value="Peptidase_S26B"/>
</dbReference>
<dbReference type="OrthoDB" id="4822at2157"/>
<dbReference type="EMBL" id="AJ248287">
    <property type="protein sequence ID" value="CAB50358.1"/>
    <property type="molecule type" value="Genomic_DNA"/>
</dbReference>
<dbReference type="EMBL" id="HE613800">
    <property type="protein sequence ID" value="CCE70899.1"/>
    <property type="molecule type" value="Genomic_DNA"/>
</dbReference>
<evidence type="ECO:0000313" key="8">
    <source>
        <dbReference type="Proteomes" id="UP000000810"/>
    </source>
</evidence>
<dbReference type="GO" id="GO:0006465">
    <property type="term" value="P:signal peptide processing"/>
    <property type="evidence" value="ECO:0007669"/>
    <property type="project" value="InterPro"/>
</dbReference>
<dbReference type="CDD" id="cd06530">
    <property type="entry name" value="S26_SPase_I"/>
    <property type="match status" value="1"/>
</dbReference>
<dbReference type="PANTHER" id="PTHR10806:SF6">
    <property type="entry name" value="SIGNAL PEPTIDASE COMPLEX CATALYTIC SUBUNIT SEC11"/>
    <property type="match status" value="1"/>
</dbReference>
<feature type="transmembrane region" description="Helical" evidence="5">
    <location>
        <begin position="7"/>
        <end position="25"/>
    </location>
</feature>
<gene>
    <name evidence="6" type="ordered locus">PAB0966</name>
</gene>
<dbReference type="PIR" id="A75058">
    <property type="entry name" value="A75058"/>
</dbReference>
<keyword evidence="8" id="KW-1185">Reference proteome</keyword>
<reference evidence="6" key="3">
    <citation type="journal article" date="2001" name="Genome Res.">
        <title>Genome evolution at the genus level: comparison of three complete genomes of hyperthermophilic archaea.</title>
        <authorList>
            <person name="Lecompte O."/>
            <person name="Ripp R."/>
            <person name="Puzos-Barbe V."/>
            <person name="Duprat S."/>
            <person name="Heilig R."/>
            <person name="Dietrich J."/>
            <person name="Thierry J.C."/>
            <person name="Poch O."/>
        </authorList>
    </citation>
    <scope>NUCLEOTIDE SEQUENCE</scope>
    <source>
        <strain evidence="6">Orsay</strain>
    </source>
</reference>
<accession>Q9UYQ4</accession>
<keyword evidence="4 5" id="KW-0472">Membrane</keyword>
<dbReference type="HOGENOM" id="CLU_089996_4_0_2"/>
<reference evidence="6 8" key="4">
    <citation type="journal article" date="2003" name="Mol. Microbiol.">
        <title>An integrated analysis of the genome of the hyperthermophilic archaeon Pyrococcus abyssi.</title>
        <authorList>
            <person name="Cohen G."/>
            <person name="Barbe V."/>
            <person name="Flament D."/>
            <person name="Galperin M."/>
            <person name="Heilig R."/>
            <person name="Ripp R."/>
            <person name="Lecompte O."/>
            <person name="Prieur D."/>
            <person name="Poch O."/>
            <person name="Quellerou J."/>
            <person name="Thierry J.C."/>
            <person name="Van der Oost J."/>
            <person name="Weissenbach J."/>
            <person name="Zivanovic Y."/>
            <person name="Forterre P."/>
        </authorList>
    </citation>
    <scope>NUCLEOTIDE SEQUENCE [LARGE SCALE GENOMIC DNA]</scope>
    <source>
        <strain evidence="8">GE5 / Orsay</strain>
        <strain evidence="6">Orsay</strain>
    </source>
</reference>
<reference evidence="6" key="1">
    <citation type="submission" date="1999-07" db="EMBL/GenBank/DDBJ databases">
        <authorList>
            <person name="Genoscope"/>
        </authorList>
    </citation>
    <scope>NUCLEOTIDE SEQUENCE</scope>
    <source>
        <strain evidence="6">Orsay</strain>
    </source>
</reference>
<dbReference type="GO" id="GO:0004252">
    <property type="term" value="F:serine-type endopeptidase activity"/>
    <property type="evidence" value="ECO:0007669"/>
    <property type="project" value="InterPro"/>
</dbReference>
<dbReference type="RefSeq" id="WP_010868568.1">
    <property type="nucleotide sequence ID" value="NC_000868.1"/>
</dbReference>
<dbReference type="Proteomes" id="UP000009139">
    <property type="component" value="Chromosome"/>
</dbReference>
<protein>
    <submittedName>
        <fullName evidence="6">Signal peptidase</fullName>
    </submittedName>
</protein>
<evidence type="ECO:0000256" key="2">
    <source>
        <dbReference type="ARBA" id="ARBA00022692"/>
    </source>
</evidence>
<dbReference type="MEROPS" id="S26.017"/>
<dbReference type="AlphaFoldDB" id="Q9UYQ4"/>
<reference evidence="7 9" key="5">
    <citation type="journal article" date="2012" name="Curr. Microbiol.">
        <title>Re-annotation of two hyperthermophilic archaea Pyrococcus abyssi GE5 and Pyrococcus furiosus DSM 3638.</title>
        <authorList>
            <person name="Gao J."/>
            <person name="Wang J."/>
        </authorList>
    </citation>
    <scope>GENOME REANNOTATION</scope>
    <source>
        <strain evidence="7">GE5</strain>
        <strain evidence="9">GE5 / Orsay</strain>
    </source>
</reference>
<reference evidence="6" key="2">
    <citation type="journal article" date="2000" name="J. Mol. Biol.">
        <title>Archaeal homologs of eukaryotic methylation guide small nucleolar RNAs: lessons from the Pyrococcus genomes.</title>
        <authorList>
            <person name="Gaspin C."/>
            <person name="Cavaille J."/>
            <person name="Erauso G."/>
        </authorList>
    </citation>
    <scope>NUCLEOTIDE SEQUENCE</scope>
    <source>
        <strain evidence="6">Orsay</strain>
    </source>
</reference>
<dbReference type="PATRIC" id="fig|272844.11.peg.1544"/>
<sequence length="155" mass="17110">MDERLKEILSMVLTVILVFSVYFGLRVVLHTKTPLVVVASGSMRPVFYPGDVVLLKGVKPEEIKVGDVIVYKSAFSKYPIIHRVRGIKQVYINGKPQLCFITWGDNNPVPDLYELPNGGIIDCVPSYAVEAKALIVFPKIGIISIKVRELLGIGG</sequence>
<dbReference type="SUPFAM" id="SSF51306">
    <property type="entry name" value="LexA/Signal peptidase"/>
    <property type="match status" value="1"/>
</dbReference>
<dbReference type="InterPro" id="IPR036286">
    <property type="entry name" value="LexA/Signal_pep-like_sf"/>
</dbReference>
<proteinExistence type="predicted"/>
<evidence type="ECO:0000313" key="6">
    <source>
        <dbReference type="EMBL" id="CAB50358.1"/>
    </source>
</evidence>
<dbReference type="PRINTS" id="PR00728">
    <property type="entry name" value="SIGNALPTASE"/>
</dbReference>
<evidence type="ECO:0000313" key="7">
    <source>
        <dbReference type="EMBL" id="CCE70899.1"/>
    </source>
</evidence>
<evidence type="ECO:0000256" key="1">
    <source>
        <dbReference type="ARBA" id="ARBA00004370"/>
    </source>
</evidence>
<keyword evidence="3 5" id="KW-1133">Transmembrane helix</keyword>
<dbReference type="PANTHER" id="PTHR10806">
    <property type="entry name" value="SIGNAL PEPTIDASE COMPLEX CATALYTIC SUBUNIT SEC11"/>
    <property type="match status" value="1"/>
</dbReference>